<dbReference type="Gene3D" id="3.30.40.10">
    <property type="entry name" value="Zinc/RING finger domain, C3HC4 (zinc finger)"/>
    <property type="match status" value="1"/>
</dbReference>
<evidence type="ECO:0000313" key="3">
    <source>
        <dbReference type="EMBL" id="KAK9176639.1"/>
    </source>
</evidence>
<dbReference type="PANTHER" id="PTHR47665:SF1">
    <property type="entry name" value="HISTONE DEACETYLASE-LIKE PROTEIN"/>
    <property type="match status" value="1"/>
</dbReference>
<dbReference type="InterPro" id="IPR001607">
    <property type="entry name" value="Znf_UBP"/>
</dbReference>
<dbReference type="AlphaFoldDB" id="A0AAP0LR59"/>
<dbReference type="InterPro" id="IPR013083">
    <property type="entry name" value="Znf_RING/FYVE/PHD"/>
</dbReference>
<dbReference type="SUPFAM" id="SSF57850">
    <property type="entry name" value="RING/U-box"/>
    <property type="match status" value="1"/>
</dbReference>
<feature type="domain" description="UBP-type" evidence="2">
    <location>
        <begin position="4"/>
        <end position="114"/>
    </location>
</feature>
<proteinExistence type="predicted"/>
<accession>A0AAP0LR59</accession>
<gene>
    <name evidence="3" type="ORF">WN944_028658</name>
</gene>
<dbReference type="Pfam" id="PF02148">
    <property type="entry name" value="zf-UBP"/>
    <property type="match status" value="1"/>
</dbReference>
<sequence>MATSSSTQLENRPEEEDEMIFGAESGWVEPLTSCDHLVASLSSDLAHIPTPDTPCNSRFVNKHMLQHYRETNHSVALSYSDLSVWCFTCDAYLNAEVIPQLRPVYETAYILKFGEAPPFHIGEHPKVEDQ</sequence>
<reference evidence="3 4" key="1">
    <citation type="submission" date="2024-05" db="EMBL/GenBank/DDBJ databases">
        <title>Haplotype-resolved chromosome-level genome assembly of Huyou (Citrus changshanensis).</title>
        <authorList>
            <person name="Miao C."/>
            <person name="Chen W."/>
            <person name="Wu Y."/>
            <person name="Wang L."/>
            <person name="Zhao S."/>
            <person name="Grierson D."/>
            <person name="Xu C."/>
            <person name="Chen K."/>
        </authorList>
    </citation>
    <scope>NUCLEOTIDE SEQUENCE [LARGE SCALE GENOMIC DNA]</scope>
    <source>
        <strain evidence="3">01-14</strain>
        <tissue evidence="3">Leaf</tissue>
    </source>
</reference>
<dbReference type="PROSITE" id="PS50271">
    <property type="entry name" value="ZF_UBP"/>
    <property type="match status" value="1"/>
</dbReference>
<dbReference type="PANTHER" id="PTHR47665">
    <property type="entry name" value="HISTONE DEACETYLASE-LIKE PROTEIN"/>
    <property type="match status" value="1"/>
</dbReference>
<evidence type="ECO:0000313" key="4">
    <source>
        <dbReference type="Proteomes" id="UP001428341"/>
    </source>
</evidence>
<evidence type="ECO:0000259" key="2">
    <source>
        <dbReference type="PROSITE" id="PS50271"/>
    </source>
</evidence>
<dbReference type="GO" id="GO:0008270">
    <property type="term" value="F:zinc ion binding"/>
    <property type="evidence" value="ECO:0007669"/>
    <property type="project" value="UniProtKB-KW"/>
</dbReference>
<organism evidence="3 4">
    <name type="scientific">Citrus x changshan-huyou</name>
    <dbReference type="NCBI Taxonomy" id="2935761"/>
    <lineage>
        <taxon>Eukaryota</taxon>
        <taxon>Viridiplantae</taxon>
        <taxon>Streptophyta</taxon>
        <taxon>Embryophyta</taxon>
        <taxon>Tracheophyta</taxon>
        <taxon>Spermatophyta</taxon>
        <taxon>Magnoliopsida</taxon>
        <taxon>eudicotyledons</taxon>
        <taxon>Gunneridae</taxon>
        <taxon>Pentapetalae</taxon>
        <taxon>rosids</taxon>
        <taxon>malvids</taxon>
        <taxon>Sapindales</taxon>
        <taxon>Rutaceae</taxon>
        <taxon>Aurantioideae</taxon>
        <taxon>Citrus</taxon>
    </lineage>
</organism>
<keyword evidence="1" id="KW-0863">Zinc-finger</keyword>
<evidence type="ECO:0000256" key="1">
    <source>
        <dbReference type="PROSITE-ProRule" id="PRU00502"/>
    </source>
</evidence>
<protein>
    <recommendedName>
        <fullName evidence="2">UBP-type domain-containing protein</fullName>
    </recommendedName>
</protein>
<dbReference type="EMBL" id="JBCGBO010000025">
    <property type="protein sequence ID" value="KAK9176639.1"/>
    <property type="molecule type" value="Genomic_DNA"/>
</dbReference>
<keyword evidence="1" id="KW-0862">Zinc</keyword>
<keyword evidence="1" id="KW-0479">Metal-binding</keyword>
<comment type="caution">
    <text evidence="3">The sequence shown here is derived from an EMBL/GenBank/DDBJ whole genome shotgun (WGS) entry which is preliminary data.</text>
</comment>
<keyword evidence="4" id="KW-1185">Reference proteome</keyword>
<dbReference type="Proteomes" id="UP001428341">
    <property type="component" value="Unassembled WGS sequence"/>
</dbReference>
<name>A0AAP0LR59_9ROSI</name>